<proteinExistence type="predicted"/>
<comment type="caution">
    <text evidence="1">The sequence shown here is derived from an EMBL/GenBank/DDBJ whole genome shotgun (WGS) entry which is preliminary data.</text>
</comment>
<reference evidence="1 2" key="1">
    <citation type="submission" date="2021-03" db="EMBL/GenBank/DDBJ databases">
        <title>Assistant Professor.</title>
        <authorList>
            <person name="Huq M.A."/>
        </authorList>
    </citation>
    <scope>NUCLEOTIDE SEQUENCE [LARGE SCALE GENOMIC DNA]</scope>
    <source>
        <strain evidence="1 2">MAH-29</strain>
    </source>
</reference>
<accession>A0ABS3Z5B7</accession>
<name>A0ABS3Z5B7_9BACT</name>
<evidence type="ECO:0000313" key="2">
    <source>
        <dbReference type="Proteomes" id="UP000677244"/>
    </source>
</evidence>
<protein>
    <submittedName>
        <fullName evidence="1">Uncharacterized protein</fullName>
    </submittedName>
</protein>
<dbReference type="RefSeq" id="WP_209144819.1">
    <property type="nucleotide sequence ID" value="NZ_JAGHKO010000024.1"/>
</dbReference>
<organism evidence="1 2">
    <name type="scientific">Niastella soli</name>
    <dbReference type="NCBI Taxonomy" id="2821487"/>
    <lineage>
        <taxon>Bacteria</taxon>
        <taxon>Pseudomonadati</taxon>
        <taxon>Bacteroidota</taxon>
        <taxon>Chitinophagia</taxon>
        <taxon>Chitinophagales</taxon>
        <taxon>Chitinophagaceae</taxon>
        <taxon>Niastella</taxon>
    </lineage>
</organism>
<evidence type="ECO:0000313" key="1">
    <source>
        <dbReference type="EMBL" id="MBO9205338.1"/>
    </source>
</evidence>
<dbReference type="EMBL" id="JAGHKO010000024">
    <property type="protein sequence ID" value="MBO9205338.1"/>
    <property type="molecule type" value="Genomic_DNA"/>
</dbReference>
<dbReference type="Proteomes" id="UP000677244">
    <property type="component" value="Unassembled WGS sequence"/>
</dbReference>
<gene>
    <name evidence="1" type="ORF">J7I42_33930</name>
</gene>
<keyword evidence="2" id="KW-1185">Reference proteome</keyword>
<sequence length="156" mass="18087">MSNVLFYVDGLPSWEENLTGKLVKVTGKLMLVKKEPKTSEELTRQQYTIFYPKWKLIGETTTIINENDYSCEFLKPLGEIIHCGVLKSATLMKFRLEGKKQEIMVYVACAEFYGFIKGKTYKLKLTTDISQCQDCSSNYKLLKNTFLPMYYAMKIQ</sequence>